<dbReference type="InterPro" id="IPR041657">
    <property type="entry name" value="HTH_17"/>
</dbReference>
<proteinExistence type="predicted"/>
<gene>
    <name evidence="2" type="ORF">LCGC14_2705640</name>
</gene>
<protein>
    <recommendedName>
        <fullName evidence="1">Helix-turn-helix domain-containing protein</fullName>
    </recommendedName>
</protein>
<organism evidence="2">
    <name type="scientific">marine sediment metagenome</name>
    <dbReference type="NCBI Taxonomy" id="412755"/>
    <lineage>
        <taxon>unclassified sequences</taxon>
        <taxon>metagenomes</taxon>
        <taxon>ecological metagenomes</taxon>
    </lineage>
</organism>
<dbReference type="GO" id="GO:0003677">
    <property type="term" value="F:DNA binding"/>
    <property type="evidence" value="ECO:0007669"/>
    <property type="project" value="InterPro"/>
</dbReference>
<reference evidence="2" key="1">
    <citation type="journal article" date="2015" name="Nature">
        <title>Complex archaea that bridge the gap between prokaryotes and eukaryotes.</title>
        <authorList>
            <person name="Spang A."/>
            <person name="Saw J.H."/>
            <person name="Jorgensen S.L."/>
            <person name="Zaremba-Niedzwiedzka K."/>
            <person name="Martijn J."/>
            <person name="Lind A.E."/>
            <person name="van Eijk R."/>
            <person name="Schleper C."/>
            <person name="Guy L."/>
            <person name="Ettema T.J."/>
        </authorList>
    </citation>
    <scope>NUCLEOTIDE SEQUENCE</scope>
</reference>
<dbReference type="EMBL" id="LAZR01048335">
    <property type="protein sequence ID" value="KKK92169.1"/>
    <property type="molecule type" value="Genomic_DNA"/>
</dbReference>
<name>A0A0F9BNJ1_9ZZZZ</name>
<dbReference type="InterPro" id="IPR010093">
    <property type="entry name" value="SinI_DNA-bd"/>
</dbReference>
<comment type="caution">
    <text evidence="2">The sequence shown here is derived from an EMBL/GenBank/DDBJ whole genome shotgun (WGS) entry which is preliminary data.</text>
</comment>
<dbReference type="AlphaFoldDB" id="A0A0F9BNJ1"/>
<accession>A0A0F9BNJ1</accession>
<dbReference type="NCBIfam" id="TIGR01764">
    <property type="entry name" value="excise"/>
    <property type="match status" value="1"/>
</dbReference>
<feature type="domain" description="Helix-turn-helix" evidence="1">
    <location>
        <begin position="15"/>
        <end position="61"/>
    </location>
</feature>
<feature type="non-terminal residue" evidence="2">
    <location>
        <position position="65"/>
    </location>
</feature>
<dbReference type="InterPro" id="IPR009061">
    <property type="entry name" value="DNA-bd_dom_put_sf"/>
</dbReference>
<dbReference type="Pfam" id="PF12728">
    <property type="entry name" value="HTH_17"/>
    <property type="match status" value="1"/>
</dbReference>
<sequence length="65" mass="7755">MEEEKEKKELEILWTVPNVAKYLGLNPVTVYRWISQKRMIDPTKIVRFSNRVRIPRSEVERIAGL</sequence>
<evidence type="ECO:0000259" key="1">
    <source>
        <dbReference type="Pfam" id="PF12728"/>
    </source>
</evidence>
<dbReference type="SUPFAM" id="SSF46955">
    <property type="entry name" value="Putative DNA-binding domain"/>
    <property type="match status" value="1"/>
</dbReference>
<evidence type="ECO:0000313" key="2">
    <source>
        <dbReference type="EMBL" id="KKK92169.1"/>
    </source>
</evidence>